<evidence type="ECO:0000256" key="4">
    <source>
        <dbReference type="ARBA" id="ARBA00022842"/>
    </source>
</evidence>
<dbReference type="PANTHER" id="PTHR35201:SF4">
    <property type="entry name" value="BETA-PINACENE SYNTHASE-RELATED"/>
    <property type="match status" value="1"/>
</dbReference>
<dbReference type="Proteomes" id="UP001215598">
    <property type="component" value="Unassembled WGS sequence"/>
</dbReference>
<gene>
    <name evidence="7" type="ORF">B0H16DRAFT_1340328</name>
</gene>
<keyword evidence="5 6" id="KW-0456">Lyase</keyword>
<proteinExistence type="inferred from homology"/>
<keyword evidence="4 6" id="KW-0460">Magnesium</keyword>
<dbReference type="EC" id="4.2.3.-" evidence="6"/>
<dbReference type="Pfam" id="PF19086">
    <property type="entry name" value="Terpene_syn_C_2"/>
    <property type="match status" value="1"/>
</dbReference>
<comment type="similarity">
    <text evidence="2 6">Belongs to the terpene synthase family.</text>
</comment>
<keyword evidence="3 6" id="KW-0479">Metal-binding</keyword>
<dbReference type="AlphaFoldDB" id="A0AAD7MG67"/>
<evidence type="ECO:0000256" key="1">
    <source>
        <dbReference type="ARBA" id="ARBA00001946"/>
    </source>
</evidence>
<reference evidence="7" key="1">
    <citation type="submission" date="2023-03" db="EMBL/GenBank/DDBJ databases">
        <title>Massive genome expansion in bonnet fungi (Mycena s.s.) driven by repeated elements and novel gene families across ecological guilds.</title>
        <authorList>
            <consortium name="Lawrence Berkeley National Laboratory"/>
            <person name="Harder C.B."/>
            <person name="Miyauchi S."/>
            <person name="Viragh M."/>
            <person name="Kuo A."/>
            <person name="Thoen E."/>
            <person name="Andreopoulos B."/>
            <person name="Lu D."/>
            <person name="Skrede I."/>
            <person name="Drula E."/>
            <person name="Henrissat B."/>
            <person name="Morin E."/>
            <person name="Kohler A."/>
            <person name="Barry K."/>
            <person name="LaButti K."/>
            <person name="Morin E."/>
            <person name="Salamov A."/>
            <person name="Lipzen A."/>
            <person name="Mereny Z."/>
            <person name="Hegedus B."/>
            <person name="Baldrian P."/>
            <person name="Stursova M."/>
            <person name="Weitz H."/>
            <person name="Taylor A."/>
            <person name="Grigoriev I.V."/>
            <person name="Nagy L.G."/>
            <person name="Martin F."/>
            <person name="Kauserud H."/>
        </authorList>
    </citation>
    <scope>NUCLEOTIDE SEQUENCE</scope>
    <source>
        <strain evidence="7">CBHHK182m</strain>
    </source>
</reference>
<accession>A0AAD7MG67</accession>
<keyword evidence="8" id="KW-1185">Reference proteome</keyword>
<dbReference type="InterPro" id="IPR034686">
    <property type="entry name" value="Terpene_cyclase-like_2"/>
</dbReference>
<protein>
    <recommendedName>
        <fullName evidence="6">Terpene synthase</fullName>
        <ecNumber evidence="6">4.2.3.-</ecNumber>
    </recommendedName>
</protein>
<evidence type="ECO:0000256" key="2">
    <source>
        <dbReference type="ARBA" id="ARBA00006333"/>
    </source>
</evidence>
<evidence type="ECO:0000256" key="5">
    <source>
        <dbReference type="ARBA" id="ARBA00023239"/>
    </source>
</evidence>
<dbReference type="Gene3D" id="1.10.600.10">
    <property type="entry name" value="Farnesyl Diphosphate Synthase"/>
    <property type="match status" value="1"/>
</dbReference>
<evidence type="ECO:0000256" key="6">
    <source>
        <dbReference type="RuleBase" id="RU366034"/>
    </source>
</evidence>
<evidence type="ECO:0000256" key="3">
    <source>
        <dbReference type="ARBA" id="ARBA00022723"/>
    </source>
</evidence>
<dbReference type="PANTHER" id="PTHR35201">
    <property type="entry name" value="TERPENE SYNTHASE"/>
    <property type="match status" value="1"/>
</dbReference>
<name>A0AAD7MG67_9AGAR</name>
<comment type="caution">
    <text evidence="7">The sequence shown here is derived from an EMBL/GenBank/DDBJ whole genome shotgun (WGS) entry which is preliminary data.</text>
</comment>
<dbReference type="GO" id="GO:0010333">
    <property type="term" value="F:terpene synthase activity"/>
    <property type="evidence" value="ECO:0007669"/>
    <property type="project" value="InterPro"/>
</dbReference>
<dbReference type="EMBL" id="JARKIB010000317">
    <property type="protein sequence ID" value="KAJ7714911.1"/>
    <property type="molecule type" value="Genomic_DNA"/>
</dbReference>
<evidence type="ECO:0000313" key="8">
    <source>
        <dbReference type="Proteomes" id="UP001215598"/>
    </source>
</evidence>
<comment type="cofactor">
    <cofactor evidence="1 6">
        <name>Mg(2+)</name>
        <dbReference type="ChEBI" id="CHEBI:18420"/>
    </cofactor>
</comment>
<dbReference type="InterPro" id="IPR008949">
    <property type="entry name" value="Isoprenoid_synthase_dom_sf"/>
</dbReference>
<evidence type="ECO:0000313" key="7">
    <source>
        <dbReference type="EMBL" id="KAJ7714911.1"/>
    </source>
</evidence>
<dbReference type="GO" id="GO:0008299">
    <property type="term" value="P:isoprenoid biosynthetic process"/>
    <property type="evidence" value="ECO:0007669"/>
    <property type="project" value="UniProtKB-ARBA"/>
</dbReference>
<dbReference type="GO" id="GO:0046872">
    <property type="term" value="F:metal ion binding"/>
    <property type="evidence" value="ECO:0007669"/>
    <property type="project" value="UniProtKB-KW"/>
</dbReference>
<sequence>MEFHLPDMLSNWPWPRNLNPHYEACKKESAAWLESFHAFSPKAQKAFNLCDFNLVASLAYPLLDKDGCRVGCDLMNFFFVVDHYTDVANPEGAKAHAEIVMHALRNPELPRPQGEWIGGEVARQFWLNAIHVATSTSQRRFLHSFGLYLNAVVQQAQDRTKNHIRGIDEYFEIRRNTIGAKPSFVINAMRMSIPDEVMENEHIKMLTVTAIDMIITVNDACSYNVEQAIGDDGHNLVTIVRHGLNLGLQGALEWILRLHENLAKKFLSAFTQIPHYSEPELDRQVTEYIHGLGNWVRANEVWSFECERYFGVRGKEIQVTRRVELLPRISPAKTAAPDILIPYMA</sequence>
<organism evidence="7 8">
    <name type="scientific">Mycena metata</name>
    <dbReference type="NCBI Taxonomy" id="1033252"/>
    <lineage>
        <taxon>Eukaryota</taxon>
        <taxon>Fungi</taxon>
        <taxon>Dikarya</taxon>
        <taxon>Basidiomycota</taxon>
        <taxon>Agaricomycotina</taxon>
        <taxon>Agaricomycetes</taxon>
        <taxon>Agaricomycetidae</taxon>
        <taxon>Agaricales</taxon>
        <taxon>Marasmiineae</taxon>
        <taxon>Mycenaceae</taxon>
        <taxon>Mycena</taxon>
    </lineage>
</organism>
<dbReference type="SUPFAM" id="SSF48576">
    <property type="entry name" value="Terpenoid synthases"/>
    <property type="match status" value="1"/>
</dbReference>